<feature type="transmembrane region" description="Helical" evidence="6">
    <location>
        <begin position="424"/>
        <end position="444"/>
    </location>
</feature>
<evidence type="ECO:0000256" key="2">
    <source>
        <dbReference type="ARBA" id="ARBA00012438"/>
    </source>
</evidence>
<dbReference type="PANTHER" id="PTHR43065:SF42">
    <property type="entry name" value="TWO-COMPONENT SENSOR PPRA"/>
    <property type="match status" value="1"/>
</dbReference>
<sequence length="748" mass="83311">MNQGHPPPFTGPPGLFGLPFRRIGGLLLLWLGLVSGLIEQRPGCAQSRNADSLRQLLRTNRRLDTVRVQRLHELVMELAAVNAPQALQLSHQALRISRQLADTPSIGRSLLWLSILQRRLPNYDSARHYTLLAQQLYARRRDRPREARACLELSLIDAQQTNLTAALTWGLRGLRLAEQTADLGVQTQLRAIIGDTYGKLGDYASALPILDRALRDGHRLSDDQVVAAVLNSLGSVYQRLRNWPEALRYFRRAVAVCRRMGDMQNQLANEIGLAEVYIEQGQPVRALLHGRLARTLVRSTQDDFNQPSVELLLARAFLLLHQPDSTLMLASHARELSRKTRSNGNLAAATELLAKAYAELNNYPAAYQQQRLFSAYQDTLAGEATQRKTSALRYGYELDQKETQIALLTQTRQLQAQRSARQRLQLYALLAGFAGLVLVVGLLGRNVHLKQRINRHLNAQNTQVARQRDDLTRALADLTQALDRLKSTQNQLIQREKMASLGELTAGIAHEIQNPLNFVNNFSEVSTELVEEFMDGPWQQLPEAEKAYATELLATLTDNLHKISQHGHRADSIVKGMLQHSQASAGVYETVNLNTLVTDHLAMAYQLFRSKDPSFNATLVTDLSPQLPAVRLVPQDVGRVLLNLFANAFYALAQRRNQGLSDSPLKLEVHTSLLARQVQVRILDNGIGMSEETRQKALLPFFTTKPPGEGTGLGLSLSYDIIVQGHGGMLSISSQLGGGTEVTMRLPR</sequence>
<dbReference type="Gene3D" id="1.25.40.10">
    <property type="entry name" value="Tetratricopeptide repeat domain"/>
    <property type="match status" value="2"/>
</dbReference>
<dbReference type="SUPFAM" id="SSF47384">
    <property type="entry name" value="Homodimeric domain of signal transducing histidine kinase"/>
    <property type="match status" value="1"/>
</dbReference>
<evidence type="ECO:0000256" key="4">
    <source>
        <dbReference type="PROSITE-ProRule" id="PRU00339"/>
    </source>
</evidence>
<dbReference type="InterPro" id="IPR005467">
    <property type="entry name" value="His_kinase_dom"/>
</dbReference>
<evidence type="ECO:0000313" key="9">
    <source>
        <dbReference type="Proteomes" id="UP000626554"/>
    </source>
</evidence>
<dbReference type="PRINTS" id="PR00344">
    <property type="entry name" value="BCTRLSENSOR"/>
</dbReference>
<dbReference type="InterPro" id="IPR036097">
    <property type="entry name" value="HisK_dim/P_sf"/>
</dbReference>
<keyword evidence="3" id="KW-0597">Phosphoprotein</keyword>
<dbReference type="InterPro" id="IPR003594">
    <property type="entry name" value="HATPase_dom"/>
</dbReference>
<organism evidence="8 9">
    <name type="scientific">Hymenobacter terrestris</name>
    <dbReference type="NCBI Taxonomy" id="2748310"/>
    <lineage>
        <taxon>Bacteria</taxon>
        <taxon>Pseudomonadati</taxon>
        <taxon>Bacteroidota</taxon>
        <taxon>Cytophagia</taxon>
        <taxon>Cytophagales</taxon>
        <taxon>Hymenobacteraceae</taxon>
        <taxon>Hymenobacter</taxon>
    </lineage>
</organism>
<dbReference type="Gene3D" id="1.10.287.130">
    <property type="match status" value="1"/>
</dbReference>
<proteinExistence type="predicted"/>
<dbReference type="EMBL" id="JABKAV010000002">
    <property type="protein sequence ID" value="NVO83507.1"/>
    <property type="molecule type" value="Genomic_DNA"/>
</dbReference>
<dbReference type="InterPro" id="IPR003661">
    <property type="entry name" value="HisK_dim/P_dom"/>
</dbReference>
<evidence type="ECO:0000256" key="1">
    <source>
        <dbReference type="ARBA" id="ARBA00000085"/>
    </source>
</evidence>
<keyword evidence="6" id="KW-1133">Transmembrane helix</keyword>
<dbReference type="SMART" id="SM00388">
    <property type="entry name" value="HisKA"/>
    <property type="match status" value="1"/>
</dbReference>
<dbReference type="Pfam" id="PF13424">
    <property type="entry name" value="TPR_12"/>
    <property type="match status" value="1"/>
</dbReference>
<dbReference type="Pfam" id="PF02518">
    <property type="entry name" value="HATPase_c"/>
    <property type="match status" value="1"/>
</dbReference>
<dbReference type="InterPro" id="IPR019734">
    <property type="entry name" value="TPR_rpt"/>
</dbReference>
<keyword evidence="6" id="KW-0472">Membrane</keyword>
<dbReference type="PROSITE" id="PS50109">
    <property type="entry name" value="HIS_KIN"/>
    <property type="match status" value="1"/>
</dbReference>
<dbReference type="SUPFAM" id="SSF48452">
    <property type="entry name" value="TPR-like"/>
    <property type="match status" value="2"/>
</dbReference>
<dbReference type="PANTHER" id="PTHR43065">
    <property type="entry name" value="SENSOR HISTIDINE KINASE"/>
    <property type="match status" value="1"/>
</dbReference>
<comment type="catalytic activity">
    <reaction evidence="1">
        <text>ATP + protein L-histidine = ADP + protein N-phospho-L-histidine.</text>
        <dbReference type="EC" id="2.7.13.3"/>
    </reaction>
</comment>
<feature type="transmembrane region" description="Helical" evidence="6">
    <location>
        <begin position="20"/>
        <end position="38"/>
    </location>
</feature>
<accession>A0ABX2PZQ1</accession>
<dbReference type="SMART" id="SM00028">
    <property type="entry name" value="TPR"/>
    <property type="match status" value="2"/>
</dbReference>
<name>A0ABX2PZQ1_9BACT</name>
<dbReference type="RefSeq" id="WP_176897251.1">
    <property type="nucleotide sequence ID" value="NZ_JABKAV010000002.1"/>
</dbReference>
<feature type="coiled-coil region" evidence="5">
    <location>
        <begin position="461"/>
        <end position="495"/>
    </location>
</feature>
<evidence type="ECO:0000313" key="8">
    <source>
        <dbReference type="EMBL" id="NVO83507.1"/>
    </source>
</evidence>
<dbReference type="SMART" id="SM00387">
    <property type="entry name" value="HATPase_c"/>
    <property type="match status" value="1"/>
</dbReference>
<evidence type="ECO:0000256" key="5">
    <source>
        <dbReference type="SAM" id="Coils"/>
    </source>
</evidence>
<gene>
    <name evidence="8" type="ORF">HW556_01300</name>
</gene>
<protein>
    <recommendedName>
        <fullName evidence="2">histidine kinase</fullName>
        <ecNumber evidence="2">2.7.13.3</ecNumber>
    </recommendedName>
</protein>
<comment type="caution">
    <text evidence="8">The sequence shown here is derived from an EMBL/GenBank/DDBJ whole genome shotgun (WGS) entry which is preliminary data.</text>
</comment>
<evidence type="ECO:0000259" key="7">
    <source>
        <dbReference type="PROSITE" id="PS50109"/>
    </source>
</evidence>
<dbReference type="Gene3D" id="3.30.565.10">
    <property type="entry name" value="Histidine kinase-like ATPase, C-terminal domain"/>
    <property type="match status" value="1"/>
</dbReference>
<dbReference type="InterPro" id="IPR004358">
    <property type="entry name" value="Sig_transdc_His_kin-like_C"/>
</dbReference>
<keyword evidence="9" id="KW-1185">Reference proteome</keyword>
<dbReference type="PROSITE" id="PS50005">
    <property type="entry name" value="TPR"/>
    <property type="match status" value="1"/>
</dbReference>
<dbReference type="SUPFAM" id="SSF55874">
    <property type="entry name" value="ATPase domain of HSP90 chaperone/DNA topoisomerase II/histidine kinase"/>
    <property type="match status" value="1"/>
</dbReference>
<keyword evidence="6" id="KW-0812">Transmembrane</keyword>
<dbReference type="InterPro" id="IPR036890">
    <property type="entry name" value="HATPase_C_sf"/>
</dbReference>
<dbReference type="Proteomes" id="UP000626554">
    <property type="component" value="Unassembled WGS sequence"/>
</dbReference>
<keyword evidence="5" id="KW-0175">Coiled coil</keyword>
<reference evidence="8 9" key="1">
    <citation type="submission" date="2020-05" db="EMBL/GenBank/DDBJ databases">
        <title>Hymenobacter terrestris sp. nov. and Hymenobacter lapidiphilus sp. nov., isolated from regoliths in Antarctica.</title>
        <authorList>
            <person name="Sedlacek I."/>
            <person name="Pantucek R."/>
            <person name="Zeman M."/>
            <person name="Holochova P."/>
            <person name="Kralova S."/>
            <person name="Stankova E."/>
            <person name="Sedo O."/>
            <person name="Micenkova L."/>
            <person name="Svec P."/>
            <person name="Gupta V."/>
            <person name="Sood U."/>
            <person name="Korpole U.S."/>
            <person name="Lal R."/>
        </authorList>
    </citation>
    <scope>NUCLEOTIDE SEQUENCE [LARGE SCALE GENOMIC DNA]</scope>
    <source>
        <strain evidence="8 9">P5252</strain>
    </source>
</reference>
<feature type="domain" description="Histidine kinase" evidence="7">
    <location>
        <begin position="507"/>
        <end position="748"/>
    </location>
</feature>
<dbReference type="InterPro" id="IPR011990">
    <property type="entry name" value="TPR-like_helical_dom_sf"/>
</dbReference>
<evidence type="ECO:0000256" key="3">
    <source>
        <dbReference type="ARBA" id="ARBA00022553"/>
    </source>
</evidence>
<evidence type="ECO:0000256" key="6">
    <source>
        <dbReference type="SAM" id="Phobius"/>
    </source>
</evidence>
<keyword evidence="4" id="KW-0802">TPR repeat</keyword>
<feature type="repeat" description="TPR" evidence="4">
    <location>
        <begin position="227"/>
        <end position="260"/>
    </location>
</feature>
<dbReference type="EC" id="2.7.13.3" evidence="2"/>